<feature type="non-terminal residue" evidence="4">
    <location>
        <position position="1"/>
    </location>
</feature>
<keyword evidence="4" id="KW-0413">Isomerase</keyword>
<evidence type="ECO:0000256" key="1">
    <source>
        <dbReference type="SAM" id="MobiDB-lite"/>
    </source>
</evidence>
<dbReference type="Pfam" id="PF00128">
    <property type="entry name" value="Alpha-amylase"/>
    <property type="match status" value="1"/>
</dbReference>
<dbReference type="Gene3D" id="2.60.40.1180">
    <property type="entry name" value="Golgi alpha-mannosidase II"/>
    <property type="match status" value="1"/>
</dbReference>
<protein>
    <submittedName>
        <fullName evidence="4">GH13_16</fullName>
        <ecNumber evidence="4">5.4.99.16</ecNumber>
    </submittedName>
</protein>
<sequence length="263" mass="29692">ATGTAEPVGRAWNELPEIPKRCQWANFLRNHDELSLDQLTEDERERVYRAFAPDEDMRAYGRGIRRRLAPMLGGDQRRVELMYSLLFSTPDTPILNAGEELGLGDDLRLKERESSRTPMQWSGDEPNAGFSTADPSRLVRPVVTDGPFAFGRVNVAAQERDPRSLLHFVRHAVRTYKANPAFGRGAWTFLSADDPAVLVHRCELDGHSVYAVHNLSCEAKAVQADLPDGLADVFHDTATAYEPIRGGRVHLRPYGYRWLRPRE</sequence>
<gene>
    <name evidence="4" type="ORF">AVDCRST_MAG64-4402</name>
</gene>
<evidence type="ECO:0000259" key="2">
    <source>
        <dbReference type="Pfam" id="PF00128"/>
    </source>
</evidence>
<dbReference type="EMBL" id="CADCUQ010001031">
    <property type="protein sequence ID" value="CAA9444209.1"/>
    <property type="molecule type" value="Genomic_DNA"/>
</dbReference>
<evidence type="ECO:0000259" key="3">
    <source>
        <dbReference type="Pfam" id="PF16657"/>
    </source>
</evidence>
<accession>A0A6J4QMJ7</accession>
<dbReference type="GO" id="GO:0005975">
    <property type="term" value="P:carbohydrate metabolic process"/>
    <property type="evidence" value="ECO:0007669"/>
    <property type="project" value="InterPro"/>
</dbReference>
<dbReference type="GO" id="GO:0047471">
    <property type="term" value="F:maltose alpha-D-glucosyltransferase activity"/>
    <property type="evidence" value="ECO:0007669"/>
    <property type="project" value="UniProtKB-EC"/>
</dbReference>
<dbReference type="Gene3D" id="3.20.20.80">
    <property type="entry name" value="Glycosidases"/>
    <property type="match status" value="1"/>
</dbReference>
<dbReference type="AlphaFoldDB" id="A0A6J4QMJ7"/>
<dbReference type="PANTHER" id="PTHR10357">
    <property type="entry name" value="ALPHA-AMYLASE FAMILY MEMBER"/>
    <property type="match status" value="1"/>
</dbReference>
<dbReference type="InterPro" id="IPR017853">
    <property type="entry name" value="GH"/>
</dbReference>
<dbReference type="InterPro" id="IPR013780">
    <property type="entry name" value="Glyco_hydro_b"/>
</dbReference>
<dbReference type="InterPro" id="IPR006047">
    <property type="entry name" value="GH13_cat_dom"/>
</dbReference>
<evidence type="ECO:0000313" key="4">
    <source>
        <dbReference type="EMBL" id="CAA9444209.1"/>
    </source>
</evidence>
<feature type="region of interest" description="Disordered" evidence="1">
    <location>
        <begin position="115"/>
        <end position="134"/>
    </location>
</feature>
<dbReference type="SUPFAM" id="SSF51011">
    <property type="entry name" value="Glycosyl hydrolase domain"/>
    <property type="match status" value="1"/>
</dbReference>
<proteinExistence type="predicted"/>
<dbReference type="EC" id="5.4.99.16" evidence="4"/>
<feature type="domain" description="Glycosyl hydrolase family 13 catalytic" evidence="2">
    <location>
        <begin position="67"/>
        <end position="183"/>
    </location>
</feature>
<dbReference type="SUPFAM" id="SSF51445">
    <property type="entry name" value="(Trans)glycosidases"/>
    <property type="match status" value="1"/>
</dbReference>
<feature type="domain" description="Maltogenic amylase-like C-terminal" evidence="3">
    <location>
        <begin position="188"/>
        <end position="258"/>
    </location>
</feature>
<dbReference type="PANTHER" id="PTHR10357:SF219">
    <property type="entry name" value="MALTOSE ALPHA-D-GLUCOSYLTRANSFERASE"/>
    <property type="match status" value="1"/>
</dbReference>
<dbReference type="InterPro" id="IPR032091">
    <property type="entry name" value="Malt_amylase-like_C"/>
</dbReference>
<reference evidence="4" key="1">
    <citation type="submission" date="2020-02" db="EMBL/GenBank/DDBJ databases">
        <authorList>
            <person name="Meier V. D."/>
        </authorList>
    </citation>
    <scope>NUCLEOTIDE SEQUENCE</scope>
    <source>
        <strain evidence="4">AVDCRST_MAG64</strain>
    </source>
</reference>
<name>A0A6J4QMJ7_9BACT</name>
<dbReference type="Pfam" id="PF16657">
    <property type="entry name" value="Malt_amylase_C"/>
    <property type="match status" value="1"/>
</dbReference>
<organism evidence="4">
    <name type="scientific">uncultured Phycisphaerae bacterium</name>
    <dbReference type="NCBI Taxonomy" id="904963"/>
    <lineage>
        <taxon>Bacteria</taxon>
        <taxon>Pseudomonadati</taxon>
        <taxon>Planctomycetota</taxon>
        <taxon>Phycisphaerae</taxon>
        <taxon>environmental samples</taxon>
    </lineage>
</organism>